<dbReference type="InterPro" id="IPR014756">
    <property type="entry name" value="Ig_E-set"/>
</dbReference>
<dbReference type="InterPro" id="IPR013783">
    <property type="entry name" value="Ig-like_fold"/>
</dbReference>
<accession>A0ABD3GYC3</accession>
<name>A0ABD3GYC3_9MARC</name>
<dbReference type="PANTHER" id="PTHR46316">
    <property type="entry name" value="SNF1-RELATED PROTEIN KINASE REGULATORY SUBUNIT BETA-1"/>
    <property type="match status" value="1"/>
</dbReference>
<evidence type="ECO:0000256" key="2">
    <source>
        <dbReference type="SAM" id="MobiDB-lite"/>
    </source>
</evidence>
<sequence length="418" mass="45657">MKERLCVCPSLLGACPPSSTSRFHETGNVPFGLLLSTASAVLVDAVAGKAPATHSVEAFIQKGLKPFYFFRLGSAGFPSSIPSVTHPTSKTPSACCCWLAVRIALHSGSITSQVPKVADWDFPDFLTELYHTEAMGNANVRSPKEHSGIDPGVPNSHGAAGHSVHGEDPARLGPIPYGESMQQSPPDSPSSVSRSPLMFTPQIPMVPIAKPDEFTLGAYQQGAYDYHGAEMMQQERGIPTMIVWSYGGNNVSVEGSWDGWSTRQPMQKVGKDFTIVKILPSGVYQYRIIPDKDYEYPVEVLSKVNNVLDVQDYVPENLDSVAGFEPPQSPPSSYNDTYPTPEDFSKEPPLLPNHLHLTLLNVPPLEDASGALPRPQHVTLNHLYVEKGKNLRSVLALGLTHRYRSKYVTVALYKPVHK</sequence>
<dbReference type="AlphaFoldDB" id="A0ABD3GYC3"/>
<feature type="region of interest" description="Disordered" evidence="2">
    <location>
        <begin position="321"/>
        <end position="344"/>
    </location>
</feature>
<evidence type="ECO:0000313" key="4">
    <source>
        <dbReference type="EMBL" id="KAL3684257.1"/>
    </source>
</evidence>
<proteinExistence type="inferred from homology"/>
<dbReference type="Gene3D" id="6.20.250.60">
    <property type="match status" value="1"/>
</dbReference>
<dbReference type="Gene3D" id="2.60.40.10">
    <property type="entry name" value="Immunoglobulins"/>
    <property type="match status" value="1"/>
</dbReference>
<dbReference type="Pfam" id="PF04739">
    <property type="entry name" value="AMPKBI"/>
    <property type="match status" value="1"/>
</dbReference>
<dbReference type="SUPFAM" id="SSF160219">
    <property type="entry name" value="AMPKBI-like"/>
    <property type="match status" value="1"/>
</dbReference>
<evidence type="ECO:0000313" key="5">
    <source>
        <dbReference type="Proteomes" id="UP001633002"/>
    </source>
</evidence>
<dbReference type="EMBL" id="JBJQOH010000006">
    <property type="protein sequence ID" value="KAL3684257.1"/>
    <property type="molecule type" value="Genomic_DNA"/>
</dbReference>
<dbReference type="InterPro" id="IPR032640">
    <property type="entry name" value="AMPK1_CBM"/>
</dbReference>
<dbReference type="InterPro" id="IPR006828">
    <property type="entry name" value="ASC_dom"/>
</dbReference>
<dbReference type="SMART" id="SM01010">
    <property type="entry name" value="AMPKBI"/>
    <property type="match status" value="1"/>
</dbReference>
<evidence type="ECO:0000259" key="3">
    <source>
        <dbReference type="SMART" id="SM01010"/>
    </source>
</evidence>
<dbReference type="SUPFAM" id="SSF81296">
    <property type="entry name" value="E set domains"/>
    <property type="match status" value="1"/>
</dbReference>
<protein>
    <recommendedName>
        <fullName evidence="3">Association with the SNF1 complex (ASC) domain-containing protein</fullName>
    </recommendedName>
</protein>
<dbReference type="InterPro" id="IPR043554">
    <property type="entry name" value="KINB"/>
</dbReference>
<comment type="similarity">
    <text evidence="1">Belongs to the 5'-AMP-activated protein kinase beta subunit family.</text>
</comment>
<comment type="caution">
    <text evidence="4">The sequence shown here is derived from an EMBL/GenBank/DDBJ whole genome shotgun (WGS) entry which is preliminary data.</text>
</comment>
<dbReference type="Proteomes" id="UP001633002">
    <property type="component" value="Unassembled WGS sequence"/>
</dbReference>
<feature type="region of interest" description="Disordered" evidence="2">
    <location>
        <begin position="139"/>
        <end position="196"/>
    </location>
</feature>
<dbReference type="InterPro" id="IPR037256">
    <property type="entry name" value="ASC_dom_sf"/>
</dbReference>
<organism evidence="4 5">
    <name type="scientific">Riccia sorocarpa</name>
    <dbReference type="NCBI Taxonomy" id="122646"/>
    <lineage>
        <taxon>Eukaryota</taxon>
        <taxon>Viridiplantae</taxon>
        <taxon>Streptophyta</taxon>
        <taxon>Embryophyta</taxon>
        <taxon>Marchantiophyta</taxon>
        <taxon>Marchantiopsida</taxon>
        <taxon>Marchantiidae</taxon>
        <taxon>Marchantiales</taxon>
        <taxon>Ricciaceae</taxon>
        <taxon>Riccia</taxon>
    </lineage>
</organism>
<dbReference type="PROSITE" id="PS51257">
    <property type="entry name" value="PROKAR_LIPOPROTEIN"/>
    <property type="match status" value="1"/>
</dbReference>
<dbReference type="CDD" id="cd02859">
    <property type="entry name" value="E_set_AMPKbeta_like_N"/>
    <property type="match status" value="1"/>
</dbReference>
<dbReference type="Pfam" id="PF16561">
    <property type="entry name" value="AMPK1_CBM"/>
    <property type="match status" value="1"/>
</dbReference>
<reference evidence="4 5" key="1">
    <citation type="submission" date="2024-09" db="EMBL/GenBank/DDBJ databases">
        <title>Chromosome-scale assembly of Riccia sorocarpa.</title>
        <authorList>
            <person name="Paukszto L."/>
        </authorList>
    </citation>
    <scope>NUCLEOTIDE SEQUENCE [LARGE SCALE GENOMIC DNA]</scope>
    <source>
        <strain evidence="4">LP-2024</strain>
        <tissue evidence="4">Aerial parts of the thallus</tissue>
    </source>
</reference>
<keyword evidence="5" id="KW-1185">Reference proteome</keyword>
<feature type="domain" description="Association with the SNF1 complex (ASC)" evidence="3">
    <location>
        <begin position="327"/>
        <end position="416"/>
    </location>
</feature>
<evidence type="ECO:0000256" key="1">
    <source>
        <dbReference type="ARBA" id="ARBA00010926"/>
    </source>
</evidence>
<dbReference type="GO" id="GO:0005737">
    <property type="term" value="C:cytoplasm"/>
    <property type="evidence" value="ECO:0007669"/>
    <property type="project" value="UniProtKB-ARBA"/>
</dbReference>
<gene>
    <name evidence="4" type="ORF">R1sor_002279</name>
</gene>
<dbReference type="PANTHER" id="PTHR46316:SF2">
    <property type="entry name" value="SNF1-RELATED PROTEIN KINASE REGULATORY SUBUNIT BETA-2"/>
    <property type="match status" value="1"/>
</dbReference>